<accession>A0ABT6BDH4</accession>
<gene>
    <name evidence="1" type="ORF">P3W24_14620</name>
</gene>
<dbReference type="Proteomes" id="UP001528850">
    <property type="component" value="Unassembled WGS sequence"/>
</dbReference>
<comment type="caution">
    <text evidence="1">The sequence shown here is derived from an EMBL/GenBank/DDBJ whole genome shotgun (WGS) entry which is preliminary data.</text>
</comment>
<sequence length="85" mass="9348">MTAIGFGKGAQGEFCPAFHVMQAFDGNVDDARTRWASFDASQAVMQSVGQTIAPLEATNEHLQQRQLGREHELARQPDVGLSMRM</sequence>
<keyword evidence="2" id="KW-1185">Reference proteome</keyword>
<proteinExistence type="predicted"/>
<organism evidence="1 2">
    <name type="scientific">Luteibacter sahnii</name>
    <dbReference type="NCBI Taxonomy" id="3021977"/>
    <lineage>
        <taxon>Bacteria</taxon>
        <taxon>Pseudomonadati</taxon>
        <taxon>Pseudomonadota</taxon>
        <taxon>Gammaproteobacteria</taxon>
        <taxon>Lysobacterales</taxon>
        <taxon>Rhodanobacteraceae</taxon>
        <taxon>Luteibacter</taxon>
    </lineage>
</organism>
<name>A0ABT6BDH4_9GAMM</name>
<evidence type="ECO:0000313" key="1">
    <source>
        <dbReference type="EMBL" id="MDF4026206.1"/>
    </source>
</evidence>
<evidence type="ECO:0000313" key="2">
    <source>
        <dbReference type="Proteomes" id="UP001528850"/>
    </source>
</evidence>
<protein>
    <submittedName>
        <fullName evidence="1">Uncharacterized protein</fullName>
    </submittedName>
</protein>
<dbReference type="EMBL" id="JARJJS010000004">
    <property type="protein sequence ID" value="MDF4026206.1"/>
    <property type="molecule type" value="Genomic_DNA"/>
</dbReference>
<reference evidence="1 2" key="1">
    <citation type="journal article" date="2024" name="Curr. Microbiol.">
        <title>Luteibacter sahnii sp. nov., A Novel Yellow-Colored Xanthomonadin Pigment Producing Probiotic Bacterium from Healthy Rice Seed Microbiome.</title>
        <authorList>
            <person name="Jaiswal G."/>
            <person name="Rana R."/>
            <person name="Nayak P.K."/>
            <person name="Chouhan R."/>
            <person name="Gandhi S.G."/>
            <person name="Patel H.K."/>
            <person name="Patil P.B."/>
        </authorList>
    </citation>
    <scope>NUCLEOTIDE SEQUENCE [LARGE SCALE GENOMIC DNA]</scope>
    <source>
        <strain evidence="1 2">PPL201</strain>
    </source>
</reference>